<dbReference type="Gene3D" id="1.20.245.10">
    <property type="entry name" value="Lipoxygenase-1, Domain 5"/>
    <property type="match status" value="1"/>
</dbReference>
<keyword evidence="5" id="KW-0925">Oxylipin biosynthesis</keyword>
<evidence type="ECO:0000256" key="6">
    <source>
        <dbReference type="ARBA" id="ARBA00022832"/>
    </source>
</evidence>
<dbReference type="InterPro" id="IPR027433">
    <property type="entry name" value="Lipoxygenase_dom_3"/>
</dbReference>
<dbReference type="SMART" id="SM00308">
    <property type="entry name" value="LH2"/>
    <property type="match status" value="1"/>
</dbReference>
<evidence type="ECO:0000256" key="11">
    <source>
        <dbReference type="ARBA" id="ARBA00023160"/>
    </source>
</evidence>
<dbReference type="GO" id="GO:0006633">
    <property type="term" value="P:fatty acid biosynthetic process"/>
    <property type="evidence" value="ECO:0007669"/>
    <property type="project" value="UniProtKB-KW"/>
</dbReference>
<comment type="caution">
    <text evidence="12">Lacks conserved residue(s) required for the propagation of feature annotation.</text>
</comment>
<keyword evidence="6" id="KW-0276">Fatty acid metabolism</keyword>
<evidence type="ECO:0000313" key="17">
    <source>
        <dbReference type="Proteomes" id="UP001605036"/>
    </source>
</evidence>
<keyword evidence="11" id="KW-0275">Fatty acid biosynthesis</keyword>
<dbReference type="InterPro" id="IPR036226">
    <property type="entry name" value="LipOase_C_sf"/>
</dbReference>
<evidence type="ECO:0000256" key="1">
    <source>
        <dbReference type="ARBA" id="ARBA00001962"/>
    </source>
</evidence>
<evidence type="ECO:0000256" key="9">
    <source>
        <dbReference type="ARBA" id="ARBA00023004"/>
    </source>
</evidence>
<dbReference type="AlphaFoldDB" id="A0ABD1XIH4"/>
<dbReference type="Pfam" id="PF01477">
    <property type="entry name" value="PLAT"/>
    <property type="match status" value="1"/>
</dbReference>
<evidence type="ECO:0000256" key="12">
    <source>
        <dbReference type="PROSITE-ProRule" id="PRU00152"/>
    </source>
</evidence>
<dbReference type="InterPro" id="IPR000907">
    <property type="entry name" value="LipOase"/>
</dbReference>
<dbReference type="InterPro" id="IPR036392">
    <property type="entry name" value="PLAT/LH2_dom_sf"/>
</dbReference>
<dbReference type="GO" id="GO:0051213">
    <property type="term" value="F:dioxygenase activity"/>
    <property type="evidence" value="ECO:0007669"/>
    <property type="project" value="UniProtKB-KW"/>
</dbReference>
<dbReference type="PRINTS" id="PR00468">
    <property type="entry name" value="PLTLPOXGNASE"/>
</dbReference>
<sequence>MLVSICRILRRLNLGKTLLSTRFERGNLKPEAATFVSRSPALAGAAASEKKRVSSQNVGVKFSTFHGTAILEPAVSSSARKSERSKKVTWRSSQVRASSLSNLVKAIVTSPLSPLKSAPTPVIDTVEIKGTLVLTKKYTLDLVNVPAKVVDDQFDMLFHQLVSLQLVSVDAGTDGHPKLSRKSNIEKWSDPKGSVPASLKEKIMHGTGLREKITNGSALREKIIPGIGAAEKIIPGSGLKEKVIAGEETYDVTFQVPKDFGEIGAFVIKNHHPNEFYLHSLTLGPVNGVTYEFPCDSWVYNDIFYGDVYDRVFFTNKTYLPGQTPSGLKLLRERELIELRGTGRGLRHPWDRIYDYDIYNDLGHPDLHETRPPLGGSKEFPYPRRCRTGRIPDPSDPKSEIPIPVGDVFFYVPADEQFTRIKKSGFLASSLVSFVHGVLPTVLGLLNRDDWQSISQIMKLYVDGVEFAKNLSYTLDPEKNAELVFFNTIFNPEGSDQSVIKYPSPQILDENPDSWMDDEEFGRQTLAGINPCVIEAVKEFPPTSSLDPHKFGPATALTEGDIKPYLEGLTVQEAIKAKRLFKVDYRDLLMPYIERMNKPDTSNEILKNKWTSRAYAPRTYFFRTSKGTMKPVAIELSLPPTATAQAGINRVFTPPTEKEGKNILWDLAKLHFSAIDFGYHELISHWLRTHCAVEPFAIATHRQLSELHPVHKLLLPLFKNTMMINAVARQALINADGIIELTFSPGPYSMEISSKVYGALWRFDYEALPENLVARGMAEPADASHPGGVKLVVDDYPFAKDGLELWDAIHKYTENYLNHVYKGSDKAVKDDLEVQEWWKDVVERGHGDKKDEPWWPKPASIKSLTEICTTIAWVAGPHHAAVNFGQYAYGGFMPNKPSHCRRFIPDRGSKEEEEMLKDPNKWLMSTISGQFATALVMTILELLSTHAVDEEYQGKRLNDNWTSDPQIKALFHDFALQMKDLEARIDKRNADPSLHNRTAGPAGLPYTLLYPKSESSGLTGRGVPYSTSI</sequence>
<dbReference type="Gene3D" id="4.10.372.10">
    <property type="entry name" value="Lipoxygenase-1, Domain 3"/>
    <property type="match status" value="1"/>
</dbReference>
<dbReference type="InterPro" id="IPR013819">
    <property type="entry name" value="LipOase_C"/>
</dbReference>
<evidence type="ECO:0008006" key="18">
    <source>
        <dbReference type="Google" id="ProtNLM"/>
    </source>
</evidence>
<keyword evidence="17" id="KW-1185">Reference proteome</keyword>
<evidence type="ECO:0000256" key="7">
    <source>
        <dbReference type="ARBA" id="ARBA00022964"/>
    </source>
</evidence>
<feature type="domain" description="PLAT" evidence="14">
    <location>
        <begin position="197"/>
        <end position="313"/>
    </location>
</feature>
<accession>A0ABD1XIH4</accession>
<dbReference type="PANTHER" id="PTHR11771">
    <property type="entry name" value="LIPOXYGENASE"/>
    <property type="match status" value="1"/>
</dbReference>
<dbReference type="Gene3D" id="3.10.450.60">
    <property type="match status" value="1"/>
</dbReference>
<dbReference type="Pfam" id="PF00305">
    <property type="entry name" value="Lipoxygenase"/>
    <property type="match status" value="1"/>
</dbReference>
<dbReference type="GO" id="GO:0046872">
    <property type="term" value="F:metal ion binding"/>
    <property type="evidence" value="ECO:0007669"/>
    <property type="project" value="UniProtKB-KW"/>
</dbReference>
<keyword evidence="4 13" id="KW-0479">Metal-binding</keyword>
<evidence type="ECO:0000256" key="2">
    <source>
        <dbReference type="ARBA" id="ARBA00009419"/>
    </source>
</evidence>
<organism evidence="16 17">
    <name type="scientific">Riccia fluitans</name>
    <dbReference type="NCBI Taxonomy" id="41844"/>
    <lineage>
        <taxon>Eukaryota</taxon>
        <taxon>Viridiplantae</taxon>
        <taxon>Streptophyta</taxon>
        <taxon>Embryophyta</taxon>
        <taxon>Marchantiophyta</taxon>
        <taxon>Marchantiopsida</taxon>
        <taxon>Marchantiidae</taxon>
        <taxon>Marchantiales</taxon>
        <taxon>Ricciaceae</taxon>
        <taxon>Riccia</taxon>
    </lineage>
</organism>
<keyword evidence="7 13" id="KW-0223">Dioxygenase</keyword>
<dbReference type="PROSITE" id="PS51393">
    <property type="entry name" value="LIPOXYGENASE_3"/>
    <property type="match status" value="1"/>
</dbReference>
<keyword evidence="8 13" id="KW-0560">Oxidoreductase</keyword>
<evidence type="ECO:0000256" key="10">
    <source>
        <dbReference type="ARBA" id="ARBA00023098"/>
    </source>
</evidence>
<comment type="caution">
    <text evidence="16">The sequence shown here is derived from an EMBL/GenBank/DDBJ whole genome shotgun (WGS) entry which is preliminary data.</text>
</comment>
<dbReference type="GO" id="GO:0031408">
    <property type="term" value="P:oxylipin biosynthetic process"/>
    <property type="evidence" value="ECO:0007669"/>
    <property type="project" value="UniProtKB-KW"/>
</dbReference>
<evidence type="ECO:0000256" key="5">
    <source>
        <dbReference type="ARBA" id="ARBA00022767"/>
    </source>
</evidence>
<dbReference type="SUPFAM" id="SSF48484">
    <property type="entry name" value="Lipoxigenase"/>
    <property type="match status" value="1"/>
</dbReference>
<dbReference type="Proteomes" id="UP001605036">
    <property type="component" value="Unassembled WGS sequence"/>
</dbReference>
<proteinExistence type="inferred from homology"/>
<evidence type="ECO:0000256" key="3">
    <source>
        <dbReference type="ARBA" id="ARBA00022516"/>
    </source>
</evidence>
<dbReference type="PROSITE" id="PS00711">
    <property type="entry name" value="LIPOXYGENASE_1"/>
    <property type="match status" value="1"/>
</dbReference>
<keyword evidence="9 13" id="KW-0408">Iron</keyword>
<reference evidence="16 17" key="1">
    <citation type="submission" date="2024-09" db="EMBL/GenBank/DDBJ databases">
        <title>Chromosome-scale assembly of Riccia fluitans.</title>
        <authorList>
            <person name="Paukszto L."/>
            <person name="Sawicki J."/>
            <person name="Karawczyk K."/>
            <person name="Piernik-Szablinska J."/>
            <person name="Szczecinska M."/>
            <person name="Mazdziarz M."/>
        </authorList>
    </citation>
    <scope>NUCLEOTIDE SEQUENCE [LARGE SCALE GENOMIC DNA]</scope>
    <source>
        <strain evidence="16">Rf_01</strain>
        <tissue evidence="16">Aerial parts of the thallus</tissue>
    </source>
</reference>
<dbReference type="Gene3D" id="4.10.375.10">
    <property type="entry name" value="Lipoxygenase-1, Domain 2"/>
    <property type="match status" value="1"/>
</dbReference>
<dbReference type="EMBL" id="JBHFFA010000008">
    <property type="protein sequence ID" value="KAL2608575.1"/>
    <property type="molecule type" value="Genomic_DNA"/>
</dbReference>
<gene>
    <name evidence="16" type="ORF">R1flu_027148</name>
</gene>
<evidence type="ECO:0000256" key="8">
    <source>
        <dbReference type="ARBA" id="ARBA00023002"/>
    </source>
</evidence>
<dbReference type="InterPro" id="IPR001024">
    <property type="entry name" value="PLAT/LH2_dom"/>
</dbReference>
<keyword evidence="10" id="KW-0443">Lipid metabolism</keyword>
<dbReference type="PROSITE" id="PS50095">
    <property type="entry name" value="PLAT"/>
    <property type="match status" value="1"/>
</dbReference>
<comment type="cofactor">
    <cofactor evidence="1 13">
        <name>Fe cation</name>
        <dbReference type="ChEBI" id="CHEBI:24875"/>
    </cofactor>
</comment>
<dbReference type="Gene3D" id="2.60.60.20">
    <property type="entry name" value="PLAT/LH2 domain"/>
    <property type="match status" value="2"/>
</dbReference>
<evidence type="ECO:0000259" key="14">
    <source>
        <dbReference type="PROSITE" id="PS50095"/>
    </source>
</evidence>
<dbReference type="InterPro" id="IPR020833">
    <property type="entry name" value="LipOase_Fe_BS"/>
</dbReference>
<evidence type="ECO:0000313" key="16">
    <source>
        <dbReference type="EMBL" id="KAL2608575.1"/>
    </source>
</evidence>
<evidence type="ECO:0000259" key="15">
    <source>
        <dbReference type="PROSITE" id="PS51393"/>
    </source>
</evidence>
<dbReference type="PRINTS" id="PR00087">
    <property type="entry name" value="LIPOXYGENASE"/>
</dbReference>
<evidence type="ECO:0000256" key="4">
    <source>
        <dbReference type="ARBA" id="ARBA00022723"/>
    </source>
</evidence>
<dbReference type="InterPro" id="IPR001246">
    <property type="entry name" value="LipOase_plant"/>
</dbReference>
<name>A0ABD1XIH4_9MARC</name>
<keyword evidence="3" id="KW-0444">Lipid biosynthesis</keyword>
<comment type="similarity">
    <text evidence="2 13">Belongs to the lipoxygenase family.</text>
</comment>
<feature type="domain" description="Lipoxygenase" evidence="15">
    <location>
        <begin position="318"/>
        <end position="1029"/>
    </location>
</feature>
<protein>
    <recommendedName>
        <fullName evidence="18">Lipoxygenase</fullName>
    </recommendedName>
</protein>
<dbReference type="SUPFAM" id="SSF49723">
    <property type="entry name" value="Lipase/lipooxygenase domain (PLAT/LH2 domain)"/>
    <property type="match status" value="1"/>
</dbReference>
<evidence type="ECO:0000256" key="13">
    <source>
        <dbReference type="RuleBase" id="RU003974"/>
    </source>
</evidence>